<dbReference type="SMART" id="SM00382">
    <property type="entry name" value="AAA"/>
    <property type="match status" value="1"/>
</dbReference>
<evidence type="ECO:0000256" key="8">
    <source>
        <dbReference type="ARBA" id="ARBA00023125"/>
    </source>
</evidence>
<accession>A0ABT8LET1</accession>
<proteinExistence type="inferred from homology"/>
<gene>
    <name evidence="9 12" type="primary">recF</name>
    <name evidence="12" type="ORF">QQ020_29725</name>
</gene>
<evidence type="ECO:0000256" key="9">
    <source>
        <dbReference type="HAMAP-Rule" id="MF_00365"/>
    </source>
</evidence>
<evidence type="ECO:0000313" key="13">
    <source>
        <dbReference type="Proteomes" id="UP001172083"/>
    </source>
</evidence>
<dbReference type="InterPro" id="IPR042174">
    <property type="entry name" value="RecF_2"/>
</dbReference>
<organism evidence="12 13">
    <name type="scientific">Agaribacillus aureus</name>
    <dbReference type="NCBI Taxonomy" id="3051825"/>
    <lineage>
        <taxon>Bacteria</taxon>
        <taxon>Pseudomonadati</taxon>
        <taxon>Bacteroidota</taxon>
        <taxon>Cytophagia</taxon>
        <taxon>Cytophagales</taxon>
        <taxon>Splendidivirgaceae</taxon>
        <taxon>Agaribacillus</taxon>
    </lineage>
</organism>
<dbReference type="SUPFAM" id="SSF52540">
    <property type="entry name" value="P-loop containing nucleoside triphosphate hydrolases"/>
    <property type="match status" value="1"/>
</dbReference>
<evidence type="ECO:0000256" key="1">
    <source>
        <dbReference type="ARBA" id="ARBA00004496"/>
    </source>
</evidence>
<keyword evidence="4 9" id="KW-0963">Cytoplasm</keyword>
<evidence type="ECO:0000256" key="7">
    <source>
        <dbReference type="ARBA" id="ARBA00022840"/>
    </source>
</evidence>
<reference evidence="12" key="1">
    <citation type="submission" date="2023-06" db="EMBL/GenBank/DDBJ databases">
        <title>Genomic of Agaribacillus aureum.</title>
        <authorList>
            <person name="Wang G."/>
        </authorList>
    </citation>
    <scope>NUCLEOTIDE SEQUENCE</scope>
    <source>
        <strain evidence="12">BMA12</strain>
    </source>
</reference>
<sequence length="368" mass="42897">MHLENISLNCFKNYSTLEVAFPKEINCFVGANGSGKTNLLDAIHYLSLTKSAFNIVDNQNIQHDKDYFSIRGNFRVNTKKYQVQCSLQLRQKKVVKLNQKPYEKISEHIGKFPLVLINPHDTDIIRGGGEGRRRFFDVIISQIDPAYLGNLMQYNHGLKQRNSLLKQFAESGNPDMDLIAPYDQIILDLGHKIHLERSRFVTKFVPIFEQHYKNLSEQKEHTSLHYTSELVQPDFDSRFRHNLQRDMALHRTGLGIHKDDYVFKIEDYPLKKFGSQGQQKSFVIALKLAQYDIIKDQKAFKPLLLLDDIFDKLDDFRIKKLMQMLGEHKFGQIFVTDARPERTRAIFESLKSDMDLFLIESGNIKRIE</sequence>
<dbReference type="Gene3D" id="3.40.50.300">
    <property type="entry name" value="P-loop containing nucleotide triphosphate hydrolases"/>
    <property type="match status" value="1"/>
</dbReference>
<dbReference type="Gene3D" id="1.20.1050.90">
    <property type="entry name" value="RecF/RecN/SMC, N-terminal domain"/>
    <property type="match status" value="1"/>
</dbReference>
<dbReference type="PANTHER" id="PTHR32182">
    <property type="entry name" value="DNA REPLICATION AND REPAIR PROTEIN RECF"/>
    <property type="match status" value="1"/>
</dbReference>
<protein>
    <recommendedName>
        <fullName evidence="3 9">DNA replication and repair protein RecF</fullName>
    </recommendedName>
</protein>
<dbReference type="PANTHER" id="PTHR32182:SF0">
    <property type="entry name" value="DNA REPLICATION AND REPAIR PROTEIN RECF"/>
    <property type="match status" value="1"/>
</dbReference>
<keyword evidence="9 10" id="KW-0234">DNA repair</keyword>
<feature type="domain" description="AAA+ ATPase" evidence="11">
    <location>
        <begin position="22"/>
        <end position="360"/>
    </location>
</feature>
<dbReference type="InterPro" id="IPR003593">
    <property type="entry name" value="AAA+_ATPase"/>
</dbReference>
<dbReference type="EMBL" id="JAUJEB010000008">
    <property type="protein sequence ID" value="MDN5216285.1"/>
    <property type="molecule type" value="Genomic_DNA"/>
</dbReference>
<keyword evidence="6 9" id="KW-0547">Nucleotide-binding</keyword>
<keyword evidence="9 10" id="KW-0227">DNA damage</keyword>
<evidence type="ECO:0000256" key="5">
    <source>
        <dbReference type="ARBA" id="ARBA00022705"/>
    </source>
</evidence>
<evidence type="ECO:0000256" key="2">
    <source>
        <dbReference type="ARBA" id="ARBA00008016"/>
    </source>
</evidence>
<evidence type="ECO:0000313" key="12">
    <source>
        <dbReference type="EMBL" id="MDN5216285.1"/>
    </source>
</evidence>
<dbReference type="InterPro" id="IPR027417">
    <property type="entry name" value="P-loop_NTPase"/>
</dbReference>
<evidence type="ECO:0000259" key="11">
    <source>
        <dbReference type="SMART" id="SM00382"/>
    </source>
</evidence>
<comment type="subcellular location">
    <subcellularLocation>
        <location evidence="1 9 10">Cytoplasm</location>
    </subcellularLocation>
</comment>
<comment type="similarity">
    <text evidence="2 9 10">Belongs to the RecF family.</text>
</comment>
<keyword evidence="9 10" id="KW-0742">SOS response</keyword>
<keyword evidence="5 9" id="KW-0235">DNA replication</keyword>
<dbReference type="HAMAP" id="MF_00365">
    <property type="entry name" value="RecF"/>
    <property type="match status" value="1"/>
</dbReference>
<dbReference type="PROSITE" id="PS00618">
    <property type="entry name" value="RECF_2"/>
    <property type="match status" value="1"/>
</dbReference>
<comment type="caution">
    <text evidence="12">The sequence shown here is derived from an EMBL/GenBank/DDBJ whole genome shotgun (WGS) entry which is preliminary data.</text>
</comment>
<keyword evidence="13" id="KW-1185">Reference proteome</keyword>
<comment type="function">
    <text evidence="9 10">The RecF protein is involved in DNA metabolism; it is required for DNA replication and normal SOS inducibility. RecF binds preferentially to single-stranded, linear DNA. It also seems to bind ATP.</text>
</comment>
<dbReference type="PROSITE" id="PS00617">
    <property type="entry name" value="RECF_1"/>
    <property type="match status" value="1"/>
</dbReference>
<dbReference type="InterPro" id="IPR001238">
    <property type="entry name" value="DNA-binding_RecF"/>
</dbReference>
<evidence type="ECO:0000256" key="4">
    <source>
        <dbReference type="ARBA" id="ARBA00022490"/>
    </source>
</evidence>
<dbReference type="RefSeq" id="WP_346761622.1">
    <property type="nucleotide sequence ID" value="NZ_JAUJEB010000008.1"/>
</dbReference>
<keyword evidence="7 9" id="KW-0067">ATP-binding</keyword>
<dbReference type="NCBIfam" id="TIGR00611">
    <property type="entry name" value="recf"/>
    <property type="match status" value="1"/>
</dbReference>
<dbReference type="InterPro" id="IPR018078">
    <property type="entry name" value="DNA-binding_RecF_CS"/>
</dbReference>
<evidence type="ECO:0000256" key="10">
    <source>
        <dbReference type="RuleBase" id="RU000578"/>
    </source>
</evidence>
<dbReference type="InterPro" id="IPR003395">
    <property type="entry name" value="RecF/RecN/SMC_N"/>
</dbReference>
<dbReference type="Proteomes" id="UP001172083">
    <property type="component" value="Unassembled WGS sequence"/>
</dbReference>
<name>A0ABT8LET1_9BACT</name>
<evidence type="ECO:0000256" key="6">
    <source>
        <dbReference type="ARBA" id="ARBA00022741"/>
    </source>
</evidence>
<keyword evidence="8 9" id="KW-0238">DNA-binding</keyword>
<feature type="binding site" evidence="9">
    <location>
        <begin position="30"/>
        <end position="37"/>
    </location>
    <ligand>
        <name>ATP</name>
        <dbReference type="ChEBI" id="CHEBI:30616"/>
    </ligand>
</feature>
<dbReference type="Pfam" id="PF02463">
    <property type="entry name" value="SMC_N"/>
    <property type="match status" value="1"/>
</dbReference>
<evidence type="ECO:0000256" key="3">
    <source>
        <dbReference type="ARBA" id="ARBA00020170"/>
    </source>
</evidence>